<organism evidence="4 5">
    <name type="scientific">Anaeramoeba flamelloides</name>
    <dbReference type="NCBI Taxonomy" id="1746091"/>
    <lineage>
        <taxon>Eukaryota</taxon>
        <taxon>Metamonada</taxon>
        <taxon>Anaeramoebidae</taxon>
        <taxon>Anaeramoeba</taxon>
    </lineage>
</organism>
<dbReference type="PROSITE" id="PS50088">
    <property type="entry name" value="ANK_REPEAT"/>
    <property type="match status" value="9"/>
</dbReference>
<evidence type="ECO:0000256" key="3">
    <source>
        <dbReference type="PROSITE-ProRule" id="PRU00023"/>
    </source>
</evidence>
<name>A0AAV7ZEM0_9EUKA</name>
<feature type="repeat" description="ANK" evidence="3">
    <location>
        <begin position="821"/>
        <end position="854"/>
    </location>
</feature>
<dbReference type="PANTHER" id="PTHR24123">
    <property type="entry name" value="ANKYRIN REPEAT-CONTAINING"/>
    <property type="match status" value="1"/>
</dbReference>
<evidence type="ECO:0000313" key="5">
    <source>
        <dbReference type="Proteomes" id="UP001146793"/>
    </source>
</evidence>
<feature type="repeat" description="ANK" evidence="3">
    <location>
        <begin position="717"/>
        <end position="751"/>
    </location>
</feature>
<evidence type="ECO:0000313" key="4">
    <source>
        <dbReference type="EMBL" id="KAJ3438415.1"/>
    </source>
</evidence>
<comment type="caution">
    <text evidence="4">The sequence shown here is derived from an EMBL/GenBank/DDBJ whole genome shotgun (WGS) entry which is preliminary data.</text>
</comment>
<keyword evidence="1" id="KW-0677">Repeat</keyword>
<dbReference type="Gene3D" id="1.25.40.20">
    <property type="entry name" value="Ankyrin repeat-containing domain"/>
    <property type="match status" value="10"/>
</dbReference>
<dbReference type="InterPro" id="IPR036770">
    <property type="entry name" value="Ankyrin_rpt-contain_sf"/>
</dbReference>
<protein>
    <submittedName>
        <fullName evidence="4">Ankyrin repeat-containing protein</fullName>
    </submittedName>
</protein>
<dbReference type="SUPFAM" id="SSF48403">
    <property type="entry name" value="Ankyrin repeat"/>
    <property type="match status" value="8"/>
</dbReference>
<evidence type="ECO:0000256" key="2">
    <source>
        <dbReference type="ARBA" id="ARBA00023043"/>
    </source>
</evidence>
<feature type="repeat" description="ANK" evidence="3">
    <location>
        <begin position="990"/>
        <end position="1023"/>
    </location>
</feature>
<keyword evidence="2 3" id="KW-0040">ANK repeat</keyword>
<feature type="repeat" description="ANK" evidence="3">
    <location>
        <begin position="1385"/>
        <end position="1418"/>
    </location>
</feature>
<feature type="repeat" description="ANK" evidence="3">
    <location>
        <begin position="31"/>
        <end position="64"/>
    </location>
</feature>
<feature type="repeat" description="ANK" evidence="3">
    <location>
        <begin position="2055"/>
        <end position="2088"/>
    </location>
</feature>
<dbReference type="EMBL" id="JANTQA010000033">
    <property type="protein sequence ID" value="KAJ3438415.1"/>
    <property type="molecule type" value="Genomic_DNA"/>
</dbReference>
<dbReference type="InterPro" id="IPR051165">
    <property type="entry name" value="Multifunctional_ANK_Repeat"/>
</dbReference>
<dbReference type="Pfam" id="PF12796">
    <property type="entry name" value="Ank_2"/>
    <property type="match status" value="5"/>
</dbReference>
<accession>A0AAV7ZEM0</accession>
<dbReference type="PANTHER" id="PTHR24123:SF33">
    <property type="entry name" value="PROTEIN HOS4"/>
    <property type="match status" value="1"/>
</dbReference>
<reference evidence="4" key="1">
    <citation type="submission" date="2022-08" db="EMBL/GenBank/DDBJ databases">
        <title>Novel sulphate-reducing endosymbionts in the free-living metamonad Anaeramoeba.</title>
        <authorList>
            <person name="Jerlstrom-Hultqvist J."/>
            <person name="Cepicka I."/>
            <person name="Gallot-Lavallee L."/>
            <person name="Salas-Leiva D."/>
            <person name="Curtis B.A."/>
            <person name="Zahonova K."/>
            <person name="Pipaliya S."/>
            <person name="Dacks J."/>
            <person name="Roger A.J."/>
        </authorList>
    </citation>
    <scope>NUCLEOTIDE SEQUENCE</scope>
    <source>
        <strain evidence="4">Busselton2</strain>
    </source>
</reference>
<dbReference type="Proteomes" id="UP001146793">
    <property type="component" value="Unassembled WGS sequence"/>
</dbReference>
<feature type="repeat" description="ANK" evidence="3">
    <location>
        <begin position="1419"/>
        <end position="1452"/>
    </location>
</feature>
<feature type="repeat" description="ANK" evidence="3">
    <location>
        <begin position="65"/>
        <end position="98"/>
    </location>
</feature>
<sequence>MTDLLETIKNNDNETLSGMLADNQIDLNNENKTLPLHYAISEKSSLELITTLLEYGSDPNKLDSSGSTALHLATQWEDTIRILDLLVQYGGKRNVTTRYKETVLMKCLLNQRPIETISMLILQGYPISGKTIGNKNILHFYCKYSVPNPNLLKLFLKKDYATGVDDEGCHPVHYLCECQPTLDCLKLLLKYDLHFDCKNKRNLTPFALLLSANPIYELIELLVLEFGVNMMELIDDKTYLAYALERRLDRKIINLLIDWTPEITDSNKGPLYYAIRYYKNDLELIGRLIKEGAPVNHYQENQKPCILYLLENNASMDLIKLFITRDLNLNLTDKEGNTPLIWLLKNKPKSKLITDFMVPWLDINQKDSETNLFALQYCLENDFPQTFIEKVLRFNPNSGWDDQKNINSFFHYFIKNKELSIQWKLLSLGPNLDVNVFGEHLIFYFFKHDIDEGILKYVLTKVNIDQVDRNGDSLLMWMLKYKPKRENFINYLISLHQSNSTKDKNGDFPLLYLLKKKVEGKKNYISRILAAKYTPNMVDAYGQTVLQYVIRKRPKKIALIKTLLIKGENPNIANYEKRNTVYYTLYPKPTDDYKLFKLLTTSKYRLIEPMSSNGETPLNYLLKNDPKNFKILKILLEQLSYQTEYKVSQQLIKTAFQAKPYDLNLFQLSVIYGDNPKNFLDDQKNSCLHLAIKQNLGVKAIRRLFLFGFPLDQVNKAQETPFFSACKNKKTSFETFKLLIDKGSDINRVDDLNNTALHYLARFGGTYEKVHYLFSKSPMLKNKLNHKSETPLHTALLCNADPKFICRILGQEIDINTKDKNGNTPLHCALIGRCQKYIVQQILEYQADVTAKNKKNETPLQLACTIKAISPEIIDLLLLFRSDVNLKINYDTPLLLSIRNGCHPDVIDHLLAQELDLTIKDRFGKHPLYVACELNRNPLIIKSLLEVGSDPNLPISDGTTPLFAYCKSNVDKETFELVVKSSKINHLNNRKENCLHYAIRSNSNLEMINILVENGIDINQPDENGLTPLRNAFNSRRDEAILLKMLTLKVDTSTPDRKENLLHYECQTLARPNVIQALLHAGFKSESKNQYGKTPILLLAENNKPFDSILTLLDANSNPNSVSDNNEPLLITLVRLKYDSESIETLISYGANVNIAFENESIIFHLLKENTSKNKIREKQISDILALFMKNQLDIKVVNNQKQSPLYYEIRNLRRINIIQQLIEYGDNVNFLDKEKNNLLYYASSLQFNNQLELCQLLVDSGSLIRNKYNAKKNILFNALKNYCNLETFKFLLAQLEKENPNSVNTDQLANIEETLLIFELKNKCRLGFIKALLNNKADPSYYDQQKNNAFHIIINSSSQKREEVLQLLFMNKELKYKWNAFNSNNDTPLFMALAHKRSESIIHVLLENGSNVNQDNDQKQTPLTFSIVTRQALPVVRKLLEFGANVNYQDKDKNTPLHLVVIYSLSKSYLELLVEQTSVNLELENKLSETPLQLSIDYKRYNSINTLINKGANINKQLKDKSYPIFYAIANYMSNKSMLDNLLSKNVDLTLKKDNLSPLIFCIMQNCQLEVIKKLVENGADVNENVKKKMPIIIYLIINSKRYDLILYLIQNGVKIGTKHKDNGYNLFTLAIEHNASELICRELIQRELDVTQKMKNGDTPLIRAYYKYSDGLITEILERGADPCVIFKNNSNTTLLIEACRSKKPKNYVQLIISKAKNNDQFSKFINHHDEEYTTALYWSVHNRDIEIPRLLLENGADPNFVNLKKFYKPNIYLCAYFKKLDFVKLFVEYNADVNPKLADNESTIGKLIREKAPHDVVEYLMSQPDIDLSKTNEKDTLVCAINDGYDTQLLQNLIKAGCQLGKNSGNYYTTPLHAALSRNLPQEFFNLLLNPDMIPNSKVTKGIDINEKNYQNLTVFDCACETANYKYKPAFLSFLLQMDANPDSKNPQTKNTPLLLLTKKPKTYKAIIIKLINLGANINYDNDKSTPFLNICENDTPIDLFRLFLSKNIKVNKADFKGNTALHYLCLLGYDIEFFMDLLKVKGVKSSVKNTSGDTALHIACRRNLSLKIIKLLVKSGAKFTVPNKRNERPIDLTQNQDVLNYYSLL</sequence>
<proteinExistence type="predicted"/>
<dbReference type="SMART" id="SM00248">
    <property type="entry name" value="ANK"/>
    <property type="match status" value="44"/>
</dbReference>
<dbReference type="PROSITE" id="PS50297">
    <property type="entry name" value="ANK_REP_REGION"/>
    <property type="match status" value="4"/>
</dbReference>
<evidence type="ECO:0000256" key="1">
    <source>
        <dbReference type="ARBA" id="ARBA00022737"/>
    </source>
</evidence>
<dbReference type="Pfam" id="PF00023">
    <property type="entry name" value="Ank"/>
    <property type="match status" value="1"/>
</dbReference>
<feature type="repeat" description="ANK" evidence="3">
    <location>
        <begin position="1734"/>
        <end position="1766"/>
    </location>
</feature>
<gene>
    <name evidence="4" type="ORF">M0812_17602</name>
</gene>
<dbReference type="InterPro" id="IPR002110">
    <property type="entry name" value="Ankyrin_rpt"/>
</dbReference>